<reference evidence="3 4" key="1">
    <citation type="submission" date="2019-01" db="EMBL/GenBank/DDBJ databases">
        <title>Nocardioides guangzhouensis sp. nov., an actinobacterium isolated from soil.</title>
        <authorList>
            <person name="Fu Y."/>
            <person name="Cai Y."/>
            <person name="Lin Z."/>
            <person name="Chen P."/>
        </authorList>
    </citation>
    <scope>NUCLEOTIDE SEQUENCE [LARGE SCALE GENOMIC DNA]</scope>
    <source>
        <strain evidence="3 4">130</strain>
    </source>
</reference>
<keyword evidence="4" id="KW-1185">Reference proteome</keyword>
<evidence type="ECO:0000313" key="4">
    <source>
        <dbReference type="Proteomes" id="UP000295198"/>
    </source>
</evidence>
<keyword evidence="3" id="KW-0378">Hydrolase</keyword>
<dbReference type="EMBL" id="SDKM01000016">
    <property type="protein sequence ID" value="RYP85521.1"/>
    <property type="molecule type" value="Genomic_DNA"/>
</dbReference>
<protein>
    <submittedName>
        <fullName evidence="3">M20/M25/M40 family metallo-hydrolase</fullName>
    </submittedName>
</protein>
<comment type="caution">
    <text evidence="3">The sequence shown here is derived from an EMBL/GenBank/DDBJ whole genome shotgun (WGS) entry which is preliminary data.</text>
</comment>
<sequence length="322" mass="32887">MTDDFSDLGTPSTSRRGFLAGTAGTGLGLAVAAPIGLGAAAAAAAPGGPAWPDGPGSRNQPQRPDPELTSILAAIDPARIEANVRTLVSFGTRHTLSDQDDPERGIGAARDWLFDEFSRYAAASGGRMTVEKQSYVQPPANRVPVATRITNVLATLQGSTDPDRVYLISGHYDSRVTDVMNATADAPGADDDASGVAVSLEVARVLATHRPAATIVCAAVAGEEQGLYGSTHLAEQLKAAGKDVQGMFTNDIVGSSTADDGKRDPRSIRLFAEGVAAGSGVPPRSRSRRADPGARPVPSPGNGSGIAGSRRGTCHGAAIAAV</sequence>
<dbReference type="GO" id="GO:0006508">
    <property type="term" value="P:proteolysis"/>
    <property type="evidence" value="ECO:0007669"/>
    <property type="project" value="InterPro"/>
</dbReference>
<dbReference type="InterPro" id="IPR045175">
    <property type="entry name" value="M28_fam"/>
</dbReference>
<dbReference type="GO" id="GO:0008235">
    <property type="term" value="F:metalloexopeptidase activity"/>
    <property type="evidence" value="ECO:0007669"/>
    <property type="project" value="InterPro"/>
</dbReference>
<feature type="domain" description="Peptidase M28" evidence="2">
    <location>
        <begin position="151"/>
        <end position="257"/>
    </location>
</feature>
<dbReference type="OrthoDB" id="9787436at2"/>
<dbReference type="RefSeq" id="WP_134717638.1">
    <property type="nucleotide sequence ID" value="NZ_SDKM01000016.1"/>
</dbReference>
<dbReference type="AlphaFoldDB" id="A0A4Q4ZDS3"/>
<accession>A0A4Q4ZDS3</accession>
<dbReference type="PROSITE" id="PS51318">
    <property type="entry name" value="TAT"/>
    <property type="match status" value="1"/>
</dbReference>
<gene>
    <name evidence="3" type="ORF">EKO23_12220</name>
</gene>
<dbReference type="Proteomes" id="UP000295198">
    <property type="component" value="Unassembled WGS sequence"/>
</dbReference>
<dbReference type="InterPro" id="IPR007484">
    <property type="entry name" value="Peptidase_M28"/>
</dbReference>
<feature type="region of interest" description="Disordered" evidence="1">
    <location>
        <begin position="275"/>
        <end position="311"/>
    </location>
</feature>
<dbReference type="Pfam" id="PF04389">
    <property type="entry name" value="Peptidase_M28"/>
    <property type="match status" value="1"/>
</dbReference>
<dbReference type="PANTHER" id="PTHR12147">
    <property type="entry name" value="METALLOPEPTIDASE M28 FAMILY MEMBER"/>
    <property type="match status" value="1"/>
</dbReference>
<proteinExistence type="predicted"/>
<evidence type="ECO:0000256" key="1">
    <source>
        <dbReference type="SAM" id="MobiDB-lite"/>
    </source>
</evidence>
<name>A0A4Q4ZDS3_9ACTN</name>
<feature type="region of interest" description="Disordered" evidence="1">
    <location>
        <begin position="43"/>
        <end position="65"/>
    </location>
</feature>
<dbReference type="SUPFAM" id="SSF53187">
    <property type="entry name" value="Zn-dependent exopeptidases"/>
    <property type="match status" value="1"/>
</dbReference>
<evidence type="ECO:0000313" key="3">
    <source>
        <dbReference type="EMBL" id="RYP85521.1"/>
    </source>
</evidence>
<dbReference type="PANTHER" id="PTHR12147:SF26">
    <property type="entry name" value="PEPTIDASE M28 DOMAIN-CONTAINING PROTEIN"/>
    <property type="match status" value="1"/>
</dbReference>
<organism evidence="3 4">
    <name type="scientific">Nocardioides guangzhouensis</name>
    <dbReference type="NCBI Taxonomy" id="2497878"/>
    <lineage>
        <taxon>Bacteria</taxon>
        <taxon>Bacillati</taxon>
        <taxon>Actinomycetota</taxon>
        <taxon>Actinomycetes</taxon>
        <taxon>Propionibacteriales</taxon>
        <taxon>Nocardioidaceae</taxon>
        <taxon>Nocardioides</taxon>
    </lineage>
</organism>
<evidence type="ECO:0000259" key="2">
    <source>
        <dbReference type="Pfam" id="PF04389"/>
    </source>
</evidence>
<feature type="compositionally biased region" description="Low complexity" evidence="1">
    <location>
        <begin position="43"/>
        <end position="56"/>
    </location>
</feature>
<dbReference type="Gene3D" id="3.40.630.10">
    <property type="entry name" value="Zn peptidases"/>
    <property type="match status" value="1"/>
</dbReference>
<dbReference type="InterPro" id="IPR006311">
    <property type="entry name" value="TAT_signal"/>
</dbReference>